<dbReference type="PANTHER" id="PTHR43056:SF10">
    <property type="entry name" value="COCE_NOND FAMILY, PUTATIVE (AFU_ORTHOLOGUE AFUA_7G00600)-RELATED"/>
    <property type="match status" value="1"/>
</dbReference>
<proteinExistence type="predicted"/>
<dbReference type="Gene3D" id="3.40.50.1820">
    <property type="entry name" value="alpha/beta hydrolase"/>
    <property type="match status" value="2"/>
</dbReference>
<dbReference type="OrthoDB" id="9806163at2"/>
<dbReference type="SUPFAM" id="SSF49785">
    <property type="entry name" value="Galactose-binding domain-like"/>
    <property type="match status" value="1"/>
</dbReference>
<name>A0A1M7JNE8_9RHOB</name>
<dbReference type="Gene3D" id="2.60.120.260">
    <property type="entry name" value="Galactose-binding domain-like"/>
    <property type="match status" value="1"/>
</dbReference>
<evidence type="ECO:0000313" key="3">
    <source>
        <dbReference type="EMBL" id="SHM54263.1"/>
    </source>
</evidence>
<dbReference type="InterPro" id="IPR000383">
    <property type="entry name" value="Xaa-Pro-like_dom"/>
</dbReference>
<dbReference type="Pfam" id="PF02129">
    <property type="entry name" value="Peptidase_S15"/>
    <property type="match status" value="1"/>
</dbReference>
<reference evidence="3 4" key="1">
    <citation type="submission" date="2016-11" db="EMBL/GenBank/DDBJ databases">
        <authorList>
            <person name="Jaros S."/>
            <person name="Januszkiewicz K."/>
            <person name="Wedrychowicz H."/>
        </authorList>
    </citation>
    <scope>NUCLEOTIDE SEQUENCE [LARGE SCALE GENOMIC DNA]</scope>
    <source>
        <strain evidence="3 4">DSM 29589</strain>
    </source>
</reference>
<dbReference type="SMART" id="SM00939">
    <property type="entry name" value="PepX_C"/>
    <property type="match status" value="1"/>
</dbReference>
<dbReference type="SUPFAM" id="SSF53474">
    <property type="entry name" value="alpha/beta-Hydrolases"/>
    <property type="match status" value="1"/>
</dbReference>
<keyword evidence="1" id="KW-0378">Hydrolase</keyword>
<evidence type="ECO:0000256" key="1">
    <source>
        <dbReference type="ARBA" id="ARBA00022801"/>
    </source>
</evidence>
<protein>
    <recommendedName>
        <fullName evidence="2">Xaa-Pro dipeptidyl-peptidase C-terminal domain-containing protein</fullName>
    </recommendedName>
</protein>
<keyword evidence="4" id="KW-1185">Reference proteome</keyword>
<dbReference type="InterPro" id="IPR005674">
    <property type="entry name" value="CocE/Ser_esterase"/>
</dbReference>
<dbReference type="GO" id="GO:0008239">
    <property type="term" value="F:dipeptidyl-peptidase activity"/>
    <property type="evidence" value="ECO:0007669"/>
    <property type="project" value="InterPro"/>
</dbReference>
<dbReference type="InterPro" id="IPR008979">
    <property type="entry name" value="Galactose-bd-like_sf"/>
</dbReference>
<feature type="domain" description="Xaa-Pro dipeptidyl-peptidase C-terminal" evidence="2">
    <location>
        <begin position="291"/>
        <end position="552"/>
    </location>
</feature>
<accession>A0A1M7JNE8</accession>
<dbReference type="InterPro" id="IPR050585">
    <property type="entry name" value="Xaa-Pro_dipeptidyl-ppase/CocE"/>
</dbReference>
<dbReference type="Pfam" id="PF08530">
    <property type="entry name" value="PepX_C"/>
    <property type="match status" value="1"/>
</dbReference>
<dbReference type="EMBL" id="FRBR01000021">
    <property type="protein sequence ID" value="SHM54263.1"/>
    <property type="molecule type" value="Genomic_DNA"/>
</dbReference>
<dbReference type="InterPro" id="IPR029058">
    <property type="entry name" value="AB_hydrolase_fold"/>
</dbReference>
<evidence type="ECO:0000259" key="2">
    <source>
        <dbReference type="SMART" id="SM00939"/>
    </source>
</evidence>
<dbReference type="PANTHER" id="PTHR43056">
    <property type="entry name" value="PEPTIDASE S9 PROLYL OLIGOPEPTIDASE"/>
    <property type="match status" value="1"/>
</dbReference>
<dbReference type="STRING" id="337701.SAMN05444398_12122"/>
<dbReference type="InterPro" id="IPR013736">
    <property type="entry name" value="Xaa-Pro_dipept_C"/>
</dbReference>
<dbReference type="AlphaFoldDB" id="A0A1M7JNE8"/>
<sequence>MQTVHEFPEEIIEEENVFIPVTDGLRLAARIWRPKGSDKVPVPAILEYIPYRKRFGTAVRDAHTHPYLAGHGYACVRLDIRGSGESDGVLTDEYLQSELDDGVAALHWIADQPWCDGNIGMMGISWGGFNGLQIAALQPEPLKAVVTMSSTDDRYSDDIHHMGGCLLGDNLSWASVMFSYNTMPPDPALVGERWREMWFQRLDGSGLWLKTWLQHQRRDAYWHHGSVREDYSAIKVPVFAVSGWADGYTNSVFRLMENLDVPRKGLVGPWGHIYPHFGRPGPAIDFLSELLRWWDRWLKGLDTGVERDPMICAWMQDSVPPNPEYDMRPGRWVGETSWPSSGVTPERFILAEGRTLRPVTLAPSHKEDGVDLNVQSPVTLGLLSGKWCSYANGPDLAGDQRGDDGGALVFQTAPLQEDIELLGAPEVELELASDRPVAMVAVRLSDMRPDHQVTRITYGMLNLTHRDSRDHPQEMEPGRFYRVRVPLCYAAQRVPKGHRVRLSVSTVYWPLAWTPPEPVRLTIRTEKSALTLPCRGPVDTEPVPGFGEPVQALGPAVTSLAPPGHEWMIRQDLGRRWTELRVTDDRGVMRLDDIGLTVGARAVERYGVRPGDFTSPTGETEWVRTLERGDWRIETRTRTRLTSDCENFYLTAELDAWEDGARVRCLSWNETIPRDMV</sequence>
<evidence type="ECO:0000313" key="4">
    <source>
        <dbReference type="Proteomes" id="UP000183974"/>
    </source>
</evidence>
<organism evidence="3 4">
    <name type="scientific">Roseovarius pacificus</name>
    <dbReference type="NCBI Taxonomy" id="337701"/>
    <lineage>
        <taxon>Bacteria</taxon>
        <taxon>Pseudomonadati</taxon>
        <taxon>Pseudomonadota</taxon>
        <taxon>Alphaproteobacteria</taxon>
        <taxon>Rhodobacterales</taxon>
        <taxon>Roseobacteraceae</taxon>
        <taxon>Roseovarius</taxon>
    </lineage>
</organism>
<dbReference type="Proteomes" id="UP000183974">
    <property type="component" value="Unassembled WGS sequence"/>
</dbReference>
<gene>
    <name evidence="3" type="ORF">SAMN05444398_12122</name>
</gene>
<dbReference type="RefSeq" id="WP_073037575.1">
    <property type="nucleotide sequence ID" value="NZ_BMLR01000008.1"/>
</dbReference>
<dbReference type="NCBIfam" id="TIGR00976">
    <property type="entry name" value="CocE_NonD"/>
    <property type="match status" value="1"/>
</dbReference>